<evidence type="ECO:0000313" key="4">
    <source>
        <dbReference type="EMBL" id="MBB6431361.1"/>
    </source>
</evidence>
<feature type="chain" id="PRO_5030972039" evidence="2">
    <location>
        <begin position="28"/>
        <end position="317"/>
    </location>
</feature>
<reference evidence="4 5" key="1">
    <citation type="submission" date="2020-08" db="EMBL/GenBank/DDBJ databases">
        <title>Genomic Encyclopedia of Type Strains, Phase IV (KMG-IV): sequencing the most valuable type-strain genomes for metagenomic binning, comparative biology and taxonomic classification.</title>
        <authorList>
            <person name="Goeker M."/>
        </authorList>
    </citation>
    <scope>NUCLEOTIDE SEQUENCE [LARGE SCALE GENOMIC DNA]</scope>
    <source>
        <strain evidence="4 5">DSM 103725</strain>
    </source>
</reference>
<dbReference type="Pfam" id="PF00581">
    <property type="entry name" value="Rhodanese"/>
    <property type="match status" value="2"/>
</dbReference>
<dbReference type="CDD" id="cd01448">
    <property type="entry name" value="TST_Repeat_1"/>
    <property type="match status" value="1"/>
</dbReference>
<dbReference type="AlphaFoldDB" id="A0A7X0HAX4"/>
<evidence type="ECO:0000256" key="1">
    <source>
        <dbReference type="ARBA" id="ARBA00022737"/>
    </source>
</evidence>
<dbReference type="GO" id="GO:0016784">
    <property type="term" value="F:3-mercaptopyruvate sulfurtransferase activity"/>
    <property type="evidence" value="ECO:0007669"/>
    <property type="project" value="UniProtKB-EC"/>
</dbReference>
<accession>A0A7X0HAX4</accession>
<gene>
    <name evidence="4" type="ORF">HNQ40_003167</name>
</gene>
<dbReference type="InterPro" id="IPR001307">
    <property type="entry name" value="Thiosulphate_STrfase_CS"/>
</dbReference>
<evidence type="ECO:0000259" key="3">
    <source>
        <dbReference type="PROSITE" id="PS50206"/>
    </source>
</evidence>
<dbReference type="PANTHER" id="PTHR43855">
    <property type="entry name" value="THIOSULFATE SULFURTRANSFERASE"/>
    <property type="match status" value="1"/>
</dbReference>
<dbReference type="Proteomes" id="UP000541810">
    <property type="component" value="Unassembled WGS sequence"/>
</dbReference>
<proteinExistence type="predicted"/>
<keyword evidence="1" id="KW-0677">Repeat</keyword>
<dbReference type="InterPro" id="IPR051126">
    <property type="entry name" value="Thiosulfate_sulfurtransferase"/>
</dbReference>
<keyword evidence="4" id="KW-0808">Transferase</keyword>
<keyword evidence="4" id="KW-0670">Pyruvate</keyword>
<dbReference type="InterPro" id="IPR001763">
    <property type="entry name" value="Rhodanese-like_dom"/>
</dbReference>
<dbReference type="EC" id="2.8.1.2" evidence="4"/>
<dbReference type="GO" id="GO:0004792">
    <property type="term" value="F:thiosulfate-cyanide sulfurtransferase activity"/>
    <property type="evidence" value="ECO:0007669"/>
    <property type="project" value="UniProtKB-EC"/>
</dbReference>
<keyword evidence="5" id="KW-1185">Reference proteome</keyword>
<organism evidence="4 5">
    <name type="scientific">Algisphaera agarilytica</name>
    <dbReference type="NCBI Taxonomy" id="1385975"/>
    <lineage>
        <taxon>Bacteria</taxon>
        <taxon>Pseudomonadati</taxon>
        <taxon>Planctomycetota</taxon>
        <taxon>Phycisphaerae</taxon>
        <taxon>Phycisphaerales</taxon>
        <taxon>Phycisphaeraceae</taxon>
        <taxon>Algisphaera</taxon>
    </lineage>
</organism>
<feature type="domain" description="Rhodanese" evidence="3">
    <location>
        <begin position="61"/>
        <end position="172"/>
    </location>
</feature>
<dbReference type="PANTHER" id="PTHR43855:SF1">
    <property type="entry name" value="THIOSULFATE SULFURTRANSFERASE"/>
    <property type="match status" value="1"/>
</dbReference>
<dbReference type="EMBL" id="JACHGY010000001">
    <property type="protein sequence ID" value="MBB6431361.1"/>
    <property type="molecule type" value="Genomic_DNA"/>
</dbReference>
<dbReference type="EC" id="2.8.1.1" evidence="4"/>
<dbReference type="RefSeq" id="WP_184678833.1">
    <property type="nucleotide sequence ID" value="NZ_JACHGY010000001.1"/>
</dbReference>
<sequence length="317" mass="34521">MTSPSTGGLCFLSLFLLLSICFSFGCAATDTSHQKSASGLQAIWDSTRVFIEPDQLQQVLDEPQLVLLHVGHGERGYRLGHIPGARYVDFKEIIELERDGLKSELPNPEDFQKRVTAWGIGEDSAVVLYGDAAGVFPSRLYVTMQHYGCGDRVRLLNGHLRGWVVQESELDTSDSAASDSTLPGVSLTILHEGVSGVIASTADIDRAVERGETTMLDVRPEDQYAGLKRGPGVKEPGQIPGAVNMPLQQMVTGVKPPWLVNRDQLKAELLAIGVEPNRPVVVYDAQGMHSALAFAVLKELGYRVSLYDAGYAAWSKR</sequence>
<dbReference type="InterPro" id="IPR036873">
    <property type="entry name" value="Rhodanese-like_dom_sf"/>
</dbReference>
<comment type="caution">
    <text evidence="4">The sequence shown here is derived from an EMBL/GenBank/DDBJ whole genome shotgun (WGS) entry which is preliminary data.</text>
</comment>
<evidence type="ECO:0000313" key="5">
    <source>
        <dbReference type="Proteomes" id="UP000541810"/>
    </source>
</evidence>
<dbReference type="SMART" id="SM00450">
    <property type="entry name" value="RHOD"/>
    <property type="match status" value="2"/>
</dbReference>
<feature type="domain" description="Rhodanese" evidence="3">
    <location>
        <begin position="209"/>
        <end position="316"/>
    </location>
</feature>
<keyword evidence="2" id="KW-0732">Signal</keyword>
<feature type="signal peptide" evidence="2">
    <location>
        <begin position="1"/>
        <end position="27"/>
    </location>
</feature>
<dbReference type="PROSITE" id="PS00380">
    <property type="entry name" value="RHODANESE_1"/>
    <property type="match status" value="1"/>
</dbReference>
<dbReference type="Gene3D" id="3.40.250.10">
    <property type="entry name" value="Rhodanese-like domain"/>
    <property type="match status" value="2"/>
</dbReference>
<dbReference type="SUPFAM" id="SSF52821">
    <property type="entry name" value="Rhodanese/Cell cycle control phosphatase"/>
    <property type="match status" value="2"/>
</dbReference>
<protein>
    <submittedName>
        <fullName evidence="4">Thiosulfate/3-mercaptopyruvate sulfurtransferase</fullName>
        <ecNumber evidence="4">2.8.1.1</ecNumber>
        <ecNumber evidence="4">2.8.1.2</ecNumber>
    </submittedName>
</protein>
<dbReference type="PROSITE" id="PS50206">
    <property type="entry name" value="RHODANESE_3"/>
    <property type="match status" value="2"/>
</dbReference>
<name>A0A7X0HAX4_9BACT</name>
<evidence type="ECO:0000256" key="2">
    <source>
        <dbReference type="SAM" id="SignalP"/>
    </source>
</evidence>